<dbReference type="FunFam" id="1.10.630.10:FF:000018">
    <property type="entry name" value="Cytochrome P450 monooxygenase"/>
    <property type="match status" value="1"/>
</dbReference>
<organism evidence="8 9">
    <name type="scientific">Crossiella cryophila</name>
    <dbReference type="NCBI Taxonomy" id="43355"/>
    <lineage>
        <taxon>Bacteria</taxon>
        <taxon>Bacillati</taxon>
        <taxon>Actinomycetota</taxon>
        <taxon>Actinomycetes</taxon>
        <taxon>Pseudonocardiales</taxon>
        <taxon>Pseudonocardiaceae</taxon>
        <taxon>Crossiella</taxon>
    </lineage>
</organism>
<comment type="similarity">
    <text evidence="1 7">Belongs to the cytochrome P450 family.</text>
</comment>
<dbReference type="Pfam" id="PF00067">
    <property type="entry name" value="p450"/>
    <property type="match status" value="1"/>
</dbReference>
<dbReference type="GO" id="GO:0020037">
    <property type="term" value="F:heme binding"/>
    <property type="evidence" value="ECO:0007669"/>
    <property type="project" value="InterPro"/>
</dbReference>
<dbReference type="PANTHER" id="PTHR46696">
    <property type="entry name" value="P450, PUTATIVE (EUROFUNG)-RELATED"/>
    <property type="match status" value="1"/>
</dbReference>
<dbReference type="Proteomes" id="UP000533598">
    <property type="component" value="Unassembled WGS sequence"/>
</dbReference>
<comment type="caution">
    <text evidence="8">The sequence shown here is derived from an EMBL/GenBank/DDBJ whole genome shotgun (WGS) entry which is preliminary data.</text>
</comment>
<dbReference type="PANTHER" id="PTHR46696:SF1">
    <property type="entry name" value="CYTOCHROME P450 YJIB-RELATED"/>
    <property type="match status" value="1"/>
</dbReference>
<dbReference type="PRINTS" id="PR00359">
    <property type="entry name" value="BP450"/>
</dbReference>
<proteinExistence type="inferred from homology"/>
<dbReference type="AlphaFoldDB" id="A0A7W7CC91"/>
<dbReference type="InterPro" id="IPR017972">
    <property type="entry name" value="Cyt_P450_CS"/>
</dbReference>
<keyword evidence="5 7" id="KW-0408">Iron</keyword>
<dbReference type="InterPro" id="IPR002397">
    <property type="entry name" value="Cyt_P450_B"/>
</dbReference>
<evidence type="ECO:0000313" key="9">
    <source>
        <dbReference type="Proteomes" id="UP000533598"/>
    </source>
</evidence>
<keyword evidence="6 7" id="KW-0503">Monooxygenase</keyword>
<evidence type="ECO:0000256" key="2">
    <source>
        <dbReference type="ARBA" id="ARBA00022617"/>
    </source>
</evidence>
<dbReference type="GO" id="GO:0016705">
    <property type="term" value="F:oxidoreductase activity, acting on paired donors, with incorporation or reduction of molecular oxygen"/>
    <property type="evidence" value="ECO:0007669"/>
    <property type="project" value="InterPro"/>
</dbReference>
<evidence type="ECO:0000256" key="4">
    <source>
        <dbReference type="ARBA" id="ARBA00023002"/>
    </source>
</evidence>
<sequence length="419" mass="46887">MTLAGERVASRDNPLYALLEAETLADPYPMLAKWREMGPIETEDGSLIISDYATCMAILRDHAAMGNDTLASPAMQRVFPEATEEPVLNSIFFLDDPAHGRQRRLVTKAFTPRITARYEPWIREIVDSLFAKFIANGEFDGVEDLATGLSLGVIAKLLDIPAEDIPQLREWSSDMALSTELPTLVASFHNAETFTRDELIRLTQTTTTVHAYFADLIFKRRKNLGEDLISSLIRTEHDGRKLSRREVTNTVATVFIAAHESTTNLITNGLLALSRFPDQLAQLRQDPSLAMSTVDEVLRYDCPILLIGRVALEGKQVNGIDIDKDTIVTLVIGSGNRDEREFPQADEFRIQRQSKSMGLAFGVGAHYCLGNSLAKLEAEIVFRTVAERLPDFHVHEDSLSYRRHVVVRGLDTQRITFKA</sequence>
<dbReference type="CDD" id="cd20625">
    <property type="entry name" value="CYP164-like"/>
    <property type="match status" value="1"/>
</dbReference>
<keyword evidence="9" id="KW-1185">Reference proteome</keyword>
<evidence type="ECO:0000256" key="3">
    <source>
        <dbReference type="ARBA" id="ARBA00022723"/>
    </source>
</evidence>
<dbReference type="PROSITE" id="PS00086">
    <property type="entry name" value="CYTOCHROME_P450"/>
    <property type="match status" value="1"/>
</dbReference>
<protein>
    <submittedName>
        <fullName evidence="8">Cytochrome P450</fullName>
    </submittedName>
</protein>
<evidence type="ECO:0000256" key="1">
    <source>
        <dbReference type="ARBA" id="ARBA00010617"/>
    </source>
</evidence>
<evidence type="ECO:0000256" key="7">
    <source>
        <dbReference type="RuleBase" id="RU000461"/>
    </source>
</evidence>
<reference evidence="8 9" key="1">
    <citation type="submission" date="2020-08" db="EMBL/GenBank/DDBJ databases">
        <title>Sequencing the genomes of 1000 actinobacteria strains.</title>
        <authorList>
            <person name="Klenk H.-P."/>
        </authorList>
    </citation>
    <scope>NUCLEOTIDE SEQUENCE [LARGE SCALE GENOMIC DNA]</scope>
    <source>
        <strain evidence="8 9">DSM 44230</strain>
    </source>
</reference>
<evidence type="ECO:0000256" key="5">
    <source>
        <dbReference type="ARBA" id="ARBA00023004"/>
    </source>
</evidence>
<evidence type="ECO:0000313" key="8">
    <source>
        <dbReference type="EMBL" id="MBB4678362.1"/>
    </source>
</evidence>
<dbReference type="SUPFAM" id="SSF48264">
    <property type="entry name" value="Cytochrome P450"/>
    <property type="match status" value="1"/>
</dbReference>
<dbReference type="Gene3D" id="1.10.630.10">
    <property type="entry name" value="Cytochrome P450"/>
    <property type="match status" value="1"/>
</dbReference>
<keyword evidence="2 7" id="KW-0349">Heme</keyword>
<name>A0A7W7CC91_9PSEU</name>
<evidence type="ECO:0000256" key="6">
    <source>
        <dbReference type="ARBA" id="ARBA00023033"/>
    </source>
</evidence>
<keyword evidence="3 7" id="KW-0479">Metal-binding</keyword>
<dbReference type="InterPro" id="IPR036396">
    <property type="entry name" value="Cyt_P450_sf"/>
</dbReference>
<keyword evidence="4 7" id="KW-0560">Oxidoreductase</keyword>
<dbReference type="EMBL" id="JACHMH010000001">
    <property type="protein sequence ID" value="MBB4678362.1"/>
    <property type="molecule type" value="Genomic_DNA"/>
</dbReference>
<gene>
    <name evidence="8" type="ORF">HNR67_004480</name>
</gene>
<accession>A0A7W7CC91</accession>
<dbReference type="InterPro" id="IPR001128">
    <property type="entry name" value="Cyt_P450"/>
</dbReference>
<dbReference type="GO" id="GO:0004497">
    <property type="term" value="F:monooxygenase activity"/>
    <property type="evidence" value="ECO:0007669"/>
    <property type="project" value="UniProtKB-KW"/>
</dbReference>
<dbReference type="RefSeq" id="WP_344964884.1">
    <property type="nucleotide sequence ID" value="NZ_BAAAUI010000028.1"/>
</dbReference>
<dbReference type="GO" id="GO:0005506">
    <property type="term" value="F:iron ion binding"/>
    <property type="evidence" value="ECO:0007669"/>
    <property type="project" value="InterPro"/>
</dbReference>